<feature type="compositionally biased region" description="Low complexity" evidence="1">
    <location>
        <begin position="298"/>
        <end position="307"/>
    </location>
</feature>
<protein>
    <submittedName>
        <fullName evidence="2">Uncharacterized protein</fullName>
    </submittedName>
</protein>
<evidence type="ECO:0000256" key="1">
    <source>
        <dbReference type="SAM" id="MobiDB-lite"/>
    </source>
</evidence>
<feature type="region of interest" description="Disordered" evidence="1">
    <location>
        <begin position="1055"/>
        <end position="1080"/>
    </location>
</feature>
<reference evidence="2" key="1">
    <citation type="submission" date="2022-07" db="EMBL/GenBank/DDBJ databases">
        <title>Phylogenomic reconstructions and comparative analyses of Kickxellomycotina fungi.</title>
        <authorList>
            <person name="Reynolds N.K."/>
            <person name="Stajich J.E."/>
            <person name="Barry K."/>
            <person name="Grigoriev I.V."/>
            <person name="Crous P."/>
            <person name="Smith M.E."/>
        </authorList>
    </citation>
    <scope>NUCLEOTIDE SEQUENCE</scope>
    <source>
        <strain evidence="2">BCRC 34489</strain>
    </source>
</reference>
<evidence type="ECO:0000313" key="3">
    <source>
        <dbReference type="Proteomes" id="UP001140172"/>
    </source>
</evidence>
<sequence>MSFASASGFSPTASIHRRSASAGDEVKRESRLKADAREVEEENGRMTDVEEARTLDAGSVNRPRAKSRLSFSGFKFGRSQSRSKKQRSSTVAVPLVSDNSPRWTVQEVNTLAESSLRYWKSGVAADQAAMASDLGRSTREVSEMLEYILQGYARFGGTPSWADQSPEFIMGWAALEFPRNPLLNPQTTDLARLPSSVSRLEACISALRCTSRVPMEHPAFSIDGKKTATSSQNIVADFREGMRLQGVEPSPPQRTDSLSPSSAPSLTASSARAPSRKSTRSNAAAIRDSINTQTRPKSSSSSSCGGSAQPTADVSKPANPVSESLLQPLPKAAMDTDKDAQSNTPKSGSQSSIPVFTAGSQPVFTGGLRSRQTLTTLNRPARGRRARRSSFRHETGSFGFKYTADEANMGEESPVTYDANSKKDAEVAADQQPAPPSPEPSRPRASTVAHTSLAPANGTENRRSQDSGHIDELSPDQSQNAIDVIQPVRESNGDIDAQFPDISSEARQKVRRFVDRFVTEYAADFQQRVDAYMAGRDGLCITVDHFADFEYNNDAYLKAIETIYRYIGGSVLYTCNIFFHVQLLHAIRLDHIPVTDDSWLRVNEFATRVFNKRIKDARYLVMHEYAESAESAANAPGGGWLPAARNGRLDSFTGSEGNEHSSPFERAFYMDKLACRYVKFILDVKREDVARRVRENGPRPMPVALQADEATMLPLDIEIRNMIIAFIWEDIPQATLESKEVTLLRALEMLNVEFAERCGFNSRGLQSLLEPHTNVDGDAAADPDITSVTELSDMPATHQAQVIGKAFAHAYFHDIKYRFLEAMLHDHPFRPVSRDELKEWSIRGSGPFGEDVDYMLNTRLYKFLRRVHMRPTSKQWLNASAAATLSMIRRTLAAAVHKDYLAHIDVTTYETRFKEIVLDMRGGSASTASSIGFPQSINASKLRLSAFGRRPGPAMSNGSARPQGSAAIRYSPRPLVSPSLSAQRGGVYSPSQNGLPAGVIGRQETSPSENSNTRHQQMPAISQISLEIPSSRAADNGSDGSSHVSKDKDISLLALPSSSVTGQAASTSVPPAKNGTQRMHPQPPTVNVYDQVHPSLHQHPSMVTQSPMLSYTVPMPGNSYPMPMAHIYTPYAQIDPSIHHHQFQQMPVFYANSSAPAAAPNGSSEANMATVLQKFEEMQLMLRQLQSQQNQT</sequence>
<keyword evidence="3" id="KW-1185">Reference proteome</keyword>
<dbReference type="AlphaFoldDB" id="A0A9W8HFI0"/>
<proteinExistence type="predicted"/>
<feature type="compositionally biased region" description="Basic residues" evidence="1">
    <location>
        <begin position="381"/>
        <end position="390"/>
    </location>
</feature>
<name>A0A9W8HFI0_9FUNG</name>
<feature type="compositionally biased region" description="Polar residues" evidence="1">
    <location>
        <begin position="1056"/>
        <end position="1079"/>
    </location>
</feature>
<feature type="region of interest" description="Disordered" evidence="1">
    <location>
        <begin position="1"/>
        <end position="66"/>
    </location>
</feature>
<feature type="compositionally biased region" description="Polar residues" evidence="1">
    <location>
        <begin position="1003"/>
        <end position="1017"/>
    </location>
</feature>
<feature type="region of interest" description="Disordered" evidence="1">
    <location>
        <begin position="245"/>
        <end position="392"/>
    </location>
</feature>
<organism evidence="2 3">
    <name type="scientific">Coemansia interrupta</name>
    <dbReference type="NCBI Taxonomy" id="1126814"/>
    <lineage>
        <taxon>Eukaryota</taxon>
        <taxon>Fungi</taxon>
        <taxon>Fungi incertae sedis</taxon>
        <taxon>Zoopagomycota</taxon>
        <taxon>Kickxellomycotina</taxon>
        <taxon>Kickxellomycetes</taxon>
        <taxon>Kickxellales</taxon>
        <taxon>Kickxellaceae</taxon>
        <taxon>Coemansia</taxon>
    </lineage>
</organism>
<comment type="caution">
    <text evidence="2">The sequence shown here is derived from an EMBL/GenBank/DDBJ whole genome shotgun (WGS) entry which is preliminary data.</text>
</comment>
<feature type="compositionally biased region" description="Low complexity" evidence="1">
    <location>
        <begin position="257"/>
        <end position="273"/>
    </location>
</feature>
<dbReference type="EMBL" id="JANBUM010000102">
    <property type="protein sequence ID" value="KAJ2784881.1"/>
    <property type="molecule type" value="Genomic_DNA"/>
</dbReference>
<feature type="compositionally biased region" description="Polar residues" evidence="1">
    <location>
        <begin position="1"/>
        <end position="13"/>
    </location>
</feature>
<gene>
    <name evidence="2" type="ORF">GGI15_002106</name>
</gene>
<feature type="compositionally biased region" description="Polar residues" evidence="1">
    <location>
        <begin position="341"/>
        <end position="363"/>
    </location>
</feature>
<feature type="region of interest" description="Disordered" evidence="1">
    <location>
        <begin position="978"/>
        <end position="1017"/>
    </location>
</feature>
<feature type="region of interest" description="Disordered" evidence="1">
    <location>
        <begin position="412"/>
        <end position="478"/>
    </location>
</feature>
<dbReference type="OrthoDB" id="5570110at2759"/>
<feature type="compositionally biased region" description="Basic and acidic residues" evidence="1">
    <location>
        <begin position="460"/>
        <end position="472"/>
    </location>
</feature>
<accession>A0A9W8HFI0</accession>
<evidence type="ECO:0000313" key="2">
    <source>
        <dbReference type="EMBL" id="KAJ2784881.1"/>
    </source>
</evidence>
<dbReference type="Proteomes" id="UP001140172">
    <property type="component" value="Unassembled WGS sequence"/>
</dbReference>
<feature type="compositionally biased region" description="Basic and acidic residues" evidence="1">
    <location>
        <begin position="24"/>
        <end position="54"/>
    </location>
</feature>